<feature type="compositionally biased region" description="Polar residues" evidence="1">
    <location>
        <begin position="336"/>
        <end position="357"/>
    </location>
</feature>
<accession>A0A9P4H121</accession>
<evidence type="ECO:0000313" key="2">
    <source>
        <dbReference type="EMBL" id="KAF2025344.1"/>
    </source>
</evidence>
<dbReference type="AlphaFoldDB" id="A0A9P4H121"/>
<evidence type="ECO:0000256" key="1">
    <source>
        <dbReference type="SAM" id="MobiDB-lite"/>
    </source>
</evidence>
<keyword evidence="3" id="KW-1185">Reference proteome</keyword>
<reference evidence="2" key="1">
    <citation type="journal article" date="2020" name="Stud. Mycol.">
        <title>101 Dothideomycetes genomes: a test case for predicting lifestyles and emergence of pathogens.</title>
        <authorList>
            <person name="Haridas S."/>
            <person name="Albert R."/>
            <person name="Binder M."/>
            <person name="Bloem J."/>
            <person name="Labutti K."/>
            <person name="Salamov A."/>
            <person name="Andreopoulos B."/>
            <person name="Baker S."/>
            <person name="Barry K."/>
            <person name="Bills G."/>
            <person name="Bluhm B."/>
            <person name="Cannon C."/>
            <person name="Castanera R."/>
            <person name="Culley D."/>
            <person name="Daum C."/>
            <person name="Ezra D."/>
            <person name="Gonzalez J."/>
            <person name="Henrissat B."/>
            <person name="Kuo A."/>
            <person name="Liang C."/>
            <person name="Lipzen A."/>
            <person name="Lutzoni F."/>
            <person name="Magnuson J."/>
            <person name="Mondo S."/>
            <person name="Nolan M."/>
            <person name="Ohm R."/>
            <person name="Pangilinan J."/>
            <person name="Park H.-J."/>
            <person name="Ramirez L."/>
            <person name="Alfaro M."/>
            <person name="Sun H."/>
            <person name="Tritt A."/>
            <person name="Yoshinaga Y."/>
            <person name="Zwiers L.-H."/>
            <person name="Turgeon B."/>
            <person name="Goodwin S."/>
            <person name="Spatafora J."/>
            <person name="Crous P."/>
            <person name="Grigoriev I."/>
        </authorList>
    </citation>
    <scope>NUCLEOTIDE SEQUENCE</scope>
    <source>
        <strain evidence="2">CBS 110217</strain>
    </source>
</reference>
<proteinExistence type="predicted"/>
<feature type="compositionally biased region" description="Basic and acidic residues" evidence="1">
    <location>
        <begin position="84"/>
        <end position="94"/>
    </location>
</feature>
<gene>
    <name evidence="2" type="ORF">EK21DRAFT_93314</name>
</gene>
<feature type="region of interest" description="Disordered" evidence="1">
    <location>
        <begin position="63"/>
        <end position="94"/>
    </location>
</feature>
<organism evidence="2 3">
    <name type="scientific">Setomelanomma holmii</name>
    <dbReference type="NCBI Taxonomy" id="210430"/>
    <lineage>
        <taxon>Eukaryota</taxon>
        <taxon>Fungi</taxon>
        <taxon>Dikarya</taxon>
        <taxon>Ascomycota</taxon>
        <taxon>Pezizomycotina</taxon>
        <taxon>Dothideomycetes</taxon>
        <taxon>Pleosporomycetidae</taxon>
        <taxon>Pleosporales</taxon>
        <taxon>Pleosporineae</taxon>
        <taxon>Phaeosphaeriaceae</taxon>
        <taxon>Setomelanomma</taxon>
    </lineage>
</organism>
<dbReference type="EMBL" id="ML978268">
    <property type="protein sequence ID" value="KAF2025344.1"/>
    <property type="molecule type" value="Genomic_DNA"/>
</dbReference>
<sequence>MRVITERPHDSLFLEPLFQHTAFEQRNPPARDEAAHKCSRRQSFDGSLTLAFGHTERSGILQAEPHKLDRSRTVRARASAGKKQKADATDSDNALHDGRQAVSCMSKRSFLPNFWRIPSGVHYYKSTPDALKNHDQRSFERMVTVKYLVEDTKGFRWAASARYVLFKCREDALVYRASTQVSISDRPPSSHSLSAQLNLKPMEDIAEVSRVTGQPLPALLDSGRLCDRRAVTRNCTIRKESPARYPWDQCPPDPHRVALFPPWKLPQNGRYKEDHLWFQHMSRSEIEDAVTAGYLVADSIGLRIGDSNKYKLLYLGEVDQDEPLDSASSEHPPKLESSTQEKSVNLTDSPSRCTGDEVSQTCRRCKRVHTLREKWEQPEDIPQLSPQIQRVTTQYLSSPSTPIVEKSYFVPERPKVRRKQLSLLEQGLGRCSPRYTPYVKINASKIGLDETGKEMKERVVDNEGKSSTIRERDQRHMRQKKQDHEDWLMRRKYMAVFTPFRHPHAAKG</sequence>
<protein>
    <submittedName>
        <fullName evidence="2">Uncharacterized protein</fullName>
    </submittedName>
</protein>
<comment type="caution">
    <text evidence="2">The sequence shown here is derived from an EMBL/GenBank/DDBJ whole genome shotgun (WGS) entry which is preliminary data.</text>
</comment>
<dbReference type="Proteomes" id="UP000799777">
    <property type="component" value="Unassembled WGS sequence"/>
</dbReference>
<name>A0A9P4H121_9PLEO</name>
<evidence type="ECO:0000313" key="3">
    <source>
        <dbReference type="Proteomes" id="UP000799777"/>
    </source>
</evidence>
<feature type="region of interest" description="Disordered" evidence="1">
    <location>
        <begin position="322"/>
        <end position="357"/>
    </location>
</feature>